<evidence type="ECO:0000256" key="2">
    <source>
        <dbReference type="ARBA" id="ARBA00022490"/>
    </source>
</evidence>
<dbReference type="InterPro" id="IPR004148">
    <property type="entry name" value="BAR_dom"/>
</dbReference>
<evidence type="ECO:0000313" key="5">
    <source>
        <dbReference type="EMBL" id="GMM32947.1"/>
    </source>
</evidence>
<accession>A0AAV5QE55</accession>
<name>A0AAV5QE55_9ASCO</name>
<dbReference type="GeneID" id="90070926"/>
<dbReference type="GO" id="GO:0097320">
    <property type="term" value="P:plasma membrane tubulation"/>
    <property type="evidence" value="ECO:0007669"/>
    <property type="project" value="TreeGrafter"/>
</dbReference>
<evidence type="ECO:0000313" key="6">
    <source>
        <dbReference type="Proteomes" id="UP001360560"/>
    </source>
</evidence>
<dbReference type="AlphaFoldDB" id="A0AAV5QE55"/>
<dbReference type="InterPro" id="IPR046982">
    <property type="entry name" value="BIN3/RVS161-like"/>
</dbReference>
<dbReference type="Proteomes" id="UP001360560">
    <property type="component" value="Unassembled WGS sequence"/>
</dbReference>
<keyword evidence="6" id="KW-1185">Reference proteome</keyword>
<proteinExistence type="predicted"/>
<feature type="domain" description="BAR" evidence="4">
    <location>
        <begin position="15"/>
        <end position="238"/>
    </location>
</feature>
<keyword evidence="3" id="KW-0206">Cytoskeleton</keyword>
<dbReference type="SUPFAM" id="SSF103657">
    <property type="entry name" value="BAR/IMD domain-like"/>
    <property type="match status" value="1"/>
</dbReference>
<dbReference type="GO" id="GO:0006897">
    <property type="term" value="P:endocytosis"/>
    <property type="evidence" value="ECO:0007669"/>
    <property type="project" value="InterPro"/>
</dbReference>
<dbReference type="GO" id="GO:1990528">
    <property type="term" value="C:Rvs161p-Rvs167p complex"/>
    <property type="evidence" value="ECO:0007669"/>
    <property type="project" value="TreeGrafter"/>
</dbReference>
<dbReference type="GO" id="GO:0008289">
    <property type="term" value="F:lipid binding"/>
    <property type="evidence" value="ECO:0007669"/>
    <property type="project" value="TreeGrafter"/>
</dbReference>
<gene>
    <name evidence="5" type="ORF">DASC09_002720</name>
</gene>
<evidence type="ECO:0000256" key="3">
    <source>
        <dbReference type="ARBA" id="ARBA00023212"/>
    </source>
</evidence>
<protein>
    <submittedName>
        <fullName evidence="5">Amphiphysin-like protein</fullName>
    </submittedName>
</protein>
<reference evidence="5 6" key="1">
    <citation type="journal article" date="2023" name="Elife">
        <title>Identification of key yeast species and microbe-microbe interactions impacting larval growth of Drosophila in the wild.</title>
        <authorList>
            <person name="Mure A."/>
            <person name="Sugiura Y."/>
            <person name="Maeda R."/>
            <person name="Honda K."/>
            <person name="Sakurai N."/>
            <person name="Takahashi Y."/>
            <person name="Watada M."/>
            <person name="Katoh T."/>
            <person name="Gotoh A."/>
            <person name="Gotoh Y."/>
            <person name="Taniguchi I."/>
            <person name="Nakamura K."/>
            <person name="Hayashi T."/>
            <person name="Katayama T."/>
            <person name="Uemura T."/>
            <person name="Hattori Y."/>
        </authorList>
    </citation>
    <scope>NUCLEOTIDE SEQUENCE [LARGE SCALE GENOMIC DNA]</scope>
    <source>
        <strain evidence="5 6">SC-9</strain>
    </source>
</reference>
<dbReference type="Gene3D" id="1.20.1270.60">
    <property type="entry name" value="Arfaptin homology (AH) domain/BAR domain"/>
    <property type="match status" value="1"/>
</dbReference>
<dbReference type="SMART" id="SM00721">
    <property type="entry name" value="BAR"/>
    <property type="match status" value="1"/>
</dbReference>
<dbReference type="PROSITE" id="PS51021">
    <property type="entry name" value="BAR"/>
    <property type="match status" value="1"/>
</dbReference>
<dbReference type="RefSeq" id="XP_064849947.1">
    <property type="nucleotide sequence ID" value="XM_064993875.1"/>
</dbReference>
<keyword evidence="2" id="KW-0963">Cytoplasm</keyword>
<dbReference type="FunFam" id="1.20.1270.60:FF:000014">
    <property type="entry name" value="Protein hob3, variant"/>
    <property type="match status" value="1"/>
</dbReference>
<evidence type="ECO:0000256" key="1">
    <source>
        <dbReference type="ARBA" id="ARBA00004245"/>
    </source>
</evidence>
<evidence type="ECO:0000259" key="4">
    <source>
        <dbReference type="PROSITE" id="PS51021"/>
    </source>
</evidence>
<organism evidence="5 6">
    <name type="scientific">Saccharomycopsis crataegensis</name>
    <dbReference type="NCBI Taxonomy" id="43959"/>
    <lineage>
        <taxon>Eukaryota</taxon>
        <taxon>Fungi</taxon>
        <taxon>Dikarya</taxon>
        <taxon>Ascomycota</taxon>
        <taxon>Saccharomycotina</taxon>
        <taxon>Saccharomycetes</taxon>
        <taxon>Saccharomycopsidaceae</taxon>
        <taxon>Saccharomycopsis</taxon>
    </lineage>
</organism>
<dbReference type="GO" id="GO:0030479">
    <property type="term" value="C:actin cortical patch"/>
    <property type="evidence" value="ECO:0007669"/>
    <property type="project" value="TreeGrafter"/>
</dbReference>
<comment type="subcellular location">
    <subcellularLocation>
        <location evidence="1">Cytoplasm</location>
        <location evidence="1">Cytoskeleton</location>
    </subcellularLocation>
</comment>
<dbReference type="GO" id="GO:0031097">
    <property type="term" value="C:medial cortex"/>
    <property type="evidence" value="ECO:0007669"/>
    <property type="project" value="TreeGrafter"/>
</dbReference>
<dbReference type="PANTHER" id="PTHR47174:SF3">
    <property type="entry name" value="BRIDGING INTEGRATOR 3"/>
    <property type="match status" value="1"/>
</dbReference>
<dbReference type="GO" id="GO:0051666">
    <property type="term" value="P:actin cortical patch localization"/>
    <property type="evidence" value="ECO:0007669"/>
    <property type="project" value="InterPro"/>
</dbReference>
<sequence>MSWSGFKKGVQRATNQVLVKDADKVNDRGFEVEERRYKVLEKAGKKMQSESKGYLDSLRAVSASQVAMGEIIATFYEDAKTSASIQSTGDYYNQCVKELDTQVSTSIDEPFREAVFDPISKFCNYFTDVEEALKKRSHKKTDYEQNKAKVRRLVDKPAKDVSKLPRAEKELQAAKDIYENLNTQLKNELPELISLRVPYFDASFEALVKIQLMFCTEGYTRLAQVQNYLDPASREEYANGVLDQRIDQMLGEMWKLQICALGAK</sequence>
<comment type="caution">
    <text evidence="5">The sequence shown here is derived from an EMBL/GenBank/DDBJ whole genome shotgun (WGS) entry which is preliminary data.</text>
</comment>
<dbReference type="PANTHER" id="PTHR47174">
    <property type="entry name" value="BRIDGING INTEGRATOR 3"/>
    <property type="match status" value="1"/>
</dbReference>
<dbReference type="InterPro" id="IPR027267">
    <property type="entry name" value="AH/BAR_dom_sf"/>
</dbReference>
<dbReference type="GO" id="GO:0043332">
    <property type="term" value="C:mating projection tip"/>
    <property type="evidence" value="ECO:0007669"/>
    <property type="project" value="TreeGrafter"/>
</dbReference>
<dbReference type="Pfam" id="PF03114">
    <property type="entry name" value="BAR"/>
    <property type="match status" value="1"/>
</dbReference>
<dbReference type="EMBL" id="BTFZ01000001">
    <property type="protein sequence ID" value="GMM32947.1"/>
    <property type="molecule type" value="Genomic_DNA"/>
</dbReference>